<dbReference type="InterPro" id="IPR003018">
    <property type="entry name" value="GAF"/>
</dbReference>
<dbReference type="Pfam" id="PF00072">
    <property type="entry name" value="Response_reg"/>
    <property type="match status" value="2"/>
</dbReference>
<dbReference type="GO" id="GO:0000155">
    <property type="term" value="F:phosphorelay sensor kinase activity"/>
    <property type="evidence" value="ECO:0007669"/>
    <property type="project" value="InterPro"/>
</dbReference>
<evidence type="ECO:0000313" key="19">
    <source>
        <dbReference type="Proteomes" id="UP000650511"/>
    </source>
</evidence>
<dbReference type="SMART" id="SM00065">
    <property type="entry name" value="GAF"/>
    <property type="match status" value="1"/>
</dbReference>
<keyword evidence="9" id="KW-1133">Transmembrane helix</keyword>
<feature type="domain" description="Histidine kinase" evidence="15">
    <location>
        <begin position="975"/>
        <end position="1204"/>
    </location>
</feature>
<dbReference type="SUPFAM" id="SSF55874">
    <property type="entry name" value="ATPase domain of HSP90 chaperone/DNA topoisomerase II/histidine kinase"/>
    <property type="match status" value="1"/>
</dbReference>
<dbReference type="Pfam" id="PF18947">
    <property type="entry name" value="HAMP_2"/>
    <property type="match status" value="1"/>
</dbReference>
<dbReference type="Pfam" id="PF00672">
    <property type="entry name" value="HAMP"/>
    <property type="match status" value="6"/>
</dbReference>
<dbReference type="Gene3D" id="3.30.450.40">
    <property type="match status" value="1"/>
</dbReference>
<organism evidence="18 19">
    <name type="scientific">Egicoccus halophilus</name>
    <dbReference type="NCBI Taxonomy" id="1670830"/>
    <lineage>
        <taxon>Bacteria</taxon>
        <taxon>Bacillati</taxon>
        <taxon>Actinomycetota</taxon>
        <taxon>Nitriliruptoria</taxon>
        <taxon>Egicoccales</taxon>
        <taxon>Egicoccaceae</taxon>
        <taxon>Egicoccus</taxon>
    </lineage>
</organism>
<comment type="subcellular location">
    <subcellularLocation>
        <location evidence="2">Cell membrane</location>
    </subcellularLocation>
</comment>
<evidence type="ECO:0000256" key="3">
    <source>
        <dbReference type="ARBA" id="ARBA00006402"/>
    </source>
</evidence>
<dbReference type="Gene3D" id="3.30.565.10">
    <property type="entry name" value="Histidine kinase-like ATPase, C-terminal domain"/>
    <property type="match status" value="1"/>
</dbReference>
<feature type="domain" description="HAMP" evidence="17">
    <location>
        <begin position="668"/>
        <end position="720"/>
    </location>
</feature>
<evidence type="ECO:0000256" key="13">
    <source>
        <dbReference type="SAM" id="Coils"/>
    </source>
</evidence>
<evidence type="ECO:0000259" key="17">
    <source>
        <dbReference type="PROSITE" id="PS50885"/>
    </source>
</evidence>
<dbReference type="SMART" id="SM00388">
    <property type="entry name" value="HisKA"/>
    <property type="match status" value="1"/>
</dbReference>
<dbReference type="CDD" id="cd06225">
    <property type="entry name" value="HAMP"/>
    <property type="match status" value="7"/>
</dbReference>
<dbReference type="SUPFAM" id="SSF58104">
    <property type="entry name" value="Methyl-accepting chemotaxis protein (MCP) signaling domain"/>
    <property type="match status" value="2"/>
</dbReference>
<feature type="domain" description="HAMP" evidence="17">
    <location>
        <begin position="208"/>
        <end position="260"/>
    </location>
</feature>
<feature type="domain" description="Response regulatory" evidence="16">
    <location>
        <begin position="1398"/>
        <end position="1515"/>
    </location>
</feature>
<feature type="domain" description="HAMP" evidence="17">
    <location>
        <begin position="111"/>
        <end position="168"/>
    </location>
</feature>
<proteinExistence type="inferred from homology"/>
<dbReference type="FunFam" id="3.30.565.10:FF:000010">
    <property type="entry name" value="Sensor histidine kinase RcsC"/>
    <property type="match status" value="1"/>
</dbReference>
<evidence type="ECO:0000256" key="14">
    <source>
        <dbReference type="SAM" id="MobiDB-lite"/>
    </source>
</evidence>
<dbReference type="Pfam" id="PF02518">
    <property type="entry name" value="HATPase_c"/>
    <property type="match status" value="1"/>
</dbReference>
<keyword evidence="13" id="KW-0175">Coiled coil</keyword>
<evidence type="ECO:0000256" key="10">
    <source>
        <dbReference type="ARBA" id="ARBA00023012"/>
    </source>
</evidence>
<reference evidence="18" key="2">
    <citation type="submission" date="2020-09" db="EMBL/GenBank/DDBJ databases">
        <authorList>
            <person name="Sun Q."/>
            <person name="Zhou Y."/>
        </authorList>
    </citation>
    <scope>NUCLEOTIDE SEQUENCE</scope>
    <source>
        <strain evidence="18">CGMCC 1.14988</strain>
    </source>
</reference>
<keyword evidence="9" id="KW-0472">Membrane</keyword>
<dbReference type="EC" id="2.7.13.3" evidence="4"/>
<evidence type="ECO:0000256" key="12">
    <source>
        <dbReference type="PROSITE-ProRule" id="PRU00169"/>
    </source>
</evidence>
<dbReference type="InterPro" id="IPR003661">
    <property type="entry name" value="HisK_dim/P_dom"/>
</dbReference>
<name>A0A8J3ADB5_9ACTN</name>
<dbReference type="InterPro" id="IPR003660">
    <property type="entry name" value="HAMP_dom"/>
</dbReference>
<evidence type="ECO:0000256" key="2">
    <source>
        <dbReference type="ARBA" id="ARBA00004236"/>
    </source>
</evidence>
<dbReference type="InterPro" id="IPR029016">
    <property type="entry name" value="GAF-like_dom_sf"/>
</dbReference>
<feature type="domain" description="HAMP" evidence="17">
    <location>
        <begin position="300"/>
        <end position="352"/>
    </location>
</feature>
<dbReference type="PANTHER" id="PTHR45339">
    <property type="entry name" value="HYBRID SIGNAL TRANSDUCTION HISTIDINE KINASE J"/>
    <property type="match status" value="1"/>
</dbReference>
<feature type="region of interest" description="Disordered" evidence="14">
    <location>
        <begin position="1228"/>
        <end position="1269"/>
    </location>
</feature>
<dbReference type="SUPFAM" id="SSF55781">
    <property type="entry name" value="GAF domain-like"/>
    <property type="match status" value="1"/>
</dbReference>
<comment type="catalytic activity">
    <reaction evidence="1">
        <text>ATP + protein L-histidine = ADP + protein N-phospho-L-histidine.</text>
        <dbReference type="EC" id="2.7.13.3"/>
    </reaction>
</comment>
<dbReference type="CDD" id="cd00082">
    <property type="entry name" value="HisKA"/>
    <property type="match status" value="1"/>
</dbReference>
<evidence type="ECO:0000256" key="8">
    <source>
        <dbReference type="ARBA" id="ARBA00022777"/>
    </source>
</evidence>
<dbReference type="EMBL" id="BMHA01000003">
    <property type="protein sequence ID" value="GGI04537.1"/>
    <property type="molecule type" value="Genomic_DNA"/>
</dbReference>
<dbReference type="SMART" id="SM00448">
    <property type="entry name" value="REC"/>
    <property type="match status" value="2"/>
</dbReference>
<dbReference type="Gene3D" id="3.40.50.2300">
    <property type="match status" value="2"/>
</dbReference>
<reference evidence="18" key="1">
    <citation type="journal article" date="2014" name="Int. J. Syst. Evol. Microbiol.">
        <title>Complete genome sequence of Corynebacterium casei LMG S-19264T (=DSM 44701T), isolated from a smear-ripened cheese.</title>
        <authorList>
            <consortium name="US DOE Joint Genome Institute (JGI-PGF)"/>
            <person name="Walter F."/>
            <person name="Albersmeier A."/>
            <person name="Kalinowski J."/>
            <person name="Ruckert C."/>
        </authorList>
    </citation>
    <scope>NUCLEOTIDE SEQUENCE</scope>
    <source>
        <strain evidence="18">CGMCC 1.14988</strain>
    </source>
</reference>
<dbReference type="GO" id="GO:0005886">
    <property type="term" value="C:plasma membrane"/>
    <property type="evidence" value="ECO:0007669"/>
    <property type="project" value="UniProtKB-SubCell"/>
</dbReference>
<dbReference type="SMART" id="SM00304">
    <property type="entry name" value="HAMP"/>
    <property type="match status" value="8"/>
</dbReference>
<dbReference type="FunFam" id="1.20.120.1530:FF:000002">
    <property type="entry name" value="Two-component osmosensing histidine kinase"/>
    <property type="match status" value="4"/>
</dbReference>
<dbReference type="RefSeq" id="WP_205745171.1">
    <property type="nucleotide sequence ID" value="NZ_BMHA01000003.1"/>
</dbReference>
<dbReference type="CDD" id="cd16922">
    <property type="entry name" value="HATPase_EvgS-ArcB-TorS-like"/>
    <property type="match status" value="1"/>
</dbReference>
<keyword evidence="8 18" id="KW-0418">Kinase</keyword>
<evidence type="ECO:0000256" key="7">
    <source>
        <dbReference type="ARBA" id="ARBA00022692"/>
    </source>
</evidence>
<dbReference type="Proteomes" id="UP000650511">
    <property type="component" value="Unassembled WGS sequence"/>
</dbReference>
<evidence type="ECO:0000313" key="18">
    <source>
        <dbReference type="EMBL" id="GGI04537.1"/>
    </source>
</evidence>
<evidence type="ECO:0000256" key="9">
    <source>
        <dbReference type="ARBA" id="ARBA00022989"/>
    </source>
</evidence>
<comment type="similarity">
    <text evidence="3">In the N-terminal section; belongs to the phytochrome family.</text>
</comment>
<comment type="caution">
    <text evidence="18">The sequence shown here is derived from an EMBL/GenBank/DDBJ whole genome shotgun (WGS) entry which is preliminary data.</text>
</comment>
<feature type="modified residue" description="4-aspartylphosphate" evidence="12">
    <location>
        <position position="1448"/>
    </location>
</feature>
<keyword evidence="10" id="KW-0902">Two-component regulatory system</keyword>
<dbReference type="SMART" id="SM00387">
    <property type="entry name" value="HATPase_c"/>
    <property type="match status" value="1"/>
</dbReference>
<feature type="coiled-coil region" evidence="13">
    <location>
        <begin position="892"/>
        <end position="965"/>
    </location>
</feature>
<dbReference type="CDD" id="cd00156">
    <property type="entry name" value="REC"/>
    <property type="match status" value="1"/>
</dbReference>
<dbReference type="PANTHER" id="PTHR45339:SF1">
    <property type="entry name" value="HYBRID SIGNAL TRANSDUCTION HISTIDINE KINASE J"/>
    <property type="match status" value="1"/>
</dbReference>
<evidence type="ECO:0000256" key="6">
    <source>
        <dbReference type="ARBA" id="ARBA00022679"/>
    </source>
</evidence>
<sequence>MAERAETEAARQAPSADPGLTVAEQEQLLAALEAALDGDFRTRLRIRRSGLAGDLGKAFNDLMRRNVAVTDELDRVRRRVGRDGRMQERASIGRVQGGWAEQIDALNHLVDHLVTPVAEVSRVLSAVADGDLSQRLSLENGDHRLKGEFLRIGRNVNAMVDQLSAFADEVTRVAREVGTEGKLGGQARVRGASGTWADLTDSVNSMARNLTDQVRNIAEVTTAVAQGDLSRKITVDARGEILELKTTVNTMVDQLSAFADEVTRVAGEVGTEGKLGGQARVKGVSGTWKDLTDNVNGMARNLTDQVRNIATVATAVAHGDLSQRITVDAQGEILELKTTLNTMVDQLSAFGDEVTRVAREVGTEGKLGGQARVTGVSGTWKDLTAHVNGMARNLTDQVRNIADVTTAVAHGDLTRRITVDARGEILELKDTINRMVGQLSAFADEVTRVAREVGTEGKLGGQARVVGVSGTWEDLTDSVNSMARNLTDQVRDIAGVTTAVAQGDLSRKITVDARGEILELKTTVNTMVDQLSAFADEVTRVAGEVGTEGKLGGQARVKGVSGTWKDLTDNVNGMARNLTDQVRNIATVATAVAHGDLSQRITVDAQGEILELKTTLNTMVDQLSAFGDEVTRVAREVGTEGKLGGQANVTGVSGTWKDLTDNVNQLAANLTTQVRAIADVSTAVTRGDLSQRIDVEARGEVAELKDTINQMIGNLFETTEENNAQDWLKTNVARISTMLQGQRDVGTVATKVMSHVTPLIDAHSGAFFCPQRDEDLPTEEVELCLTASYAYTQRRQVSNRFRLGEGLVGQAALERIPILVTEAPADYVVQSGLGQALPVNVLVLPILFEDELLGVLEFASLRPFSDSSRQLLDQLAETLGIVLNTIEATMRTEELLEQSQGLTQELQAQSEELQAQQEELQQTNEELEEKAELLETQKRAIELTNAEIERARTEVERRAEQLALSSRYKSEFLANMSHELRTPLNSMLILSRLLADDGEGVGDEQREFAETIHRSGNDLLELINDILDLSKIEAGRMDVDPERVPVADIVGPLEQSMAQVAADKGLTLEVDLGAAPDELYTDVRRLQQILKNLVSNAIKFTDEGGVRVEVTSELDHDPVPAGLGGGDFVAFRVADTGIGIDDEQRLVVFEAFQQGDGSRSRRHGGTGLGLSISRELASLLGGVITLESTPGVGSTFSLYVPVTYTPAQRTESPASELSESAQRLTPIAVDDPQPSAPSSPPERVAARVPERASVSERKTTGGAVIDDRDELRPGDPCLLAMLHDEADAERVVRLAHRGGHRVVVALDRTAGFALATGFRPSGILLDGGSASESLATLTYLKRRRETRHVPVCVVGATSVQRPVLAAGAAFTTGAEPDDATLELAVARVMSLGLDAARRVLVVEDDPTARLAVAELLRRAEAIEVVEAEDADSARTALDAGDVDLVVLDLGLGEGTGLSLLEELRRSEELAGLPVVIHTGKELTRDEESELRRLAETIVVKTVGSPARLLDETLLHLHRAPSGLPVDQQQQLEDLYAADEALRDKRVLVVDDDERNVFALRRALESQGMVVDAAEHGRQALERAAGAARPYDLVLMDIMMPEMDGHEATRRLRTDERYAEVPIITLTAKAMREDRAESLAAGASDFITKPVDMDQLLSLLRVWLYR</sequence>
<dbReference type="PROSITE" id="PS50109">
    <property type="entry name" value="HIS_KIN"/>
    <property type="match status" value="1"/>
</dbReference>
<keyword evidence="6" id="KW-0808">Transferase</keyword>
<feature type="region of interest" description="Disordered" evidence="14">
    <location>
        <begin position="1"/>
        <end position="20"/>
    </location>
</feature>
<dbReference type="CDD" id="cd17546">
    <property type="entry name" value="REC_hyHK_CKI1_RcsC-like"/>
    <property type="match status" value="1"/>
</dbReference>
<evidence type="ECO:0000256" key="5">
    <source>
        <dbReference type="ARBA" id="ARBA00022553"/>
    </source>
</evidence>
<evidence type="ECO:0000256" key="1">
    <source>
        <dbReference type="ARBA" id="ARBA00000085"/>
    </source>
</evidence>
<dbReference type="InterPro" id="IPR001789">
    <property type="entry name" value="Sig_transdc_resp-reg_receiver"/>
</dbReference>
<feature type="modified residue" description="4-aspartylphosphate" evidence="12">
    <location>
        <position position="1596"/>
    </location>
</feature>
<dbReference type="InterPro" id="IPR036097">
    <property type="entry name" value="HisK_dim/P_sf"/>
</dbReference>
<evidence type="ECO:0000256" key="4">
    <source>
        <dbReference type="ARBA" id="ARBA00012438"/>
    </source>
</evidence>
<feature type="domain" description="Response regulatory" evidence="16">
    <location>
        <begin position="1545"/>
        <end position="1663"/>
    </location>
</feature>
<evidence type="ECO:0000259" key="15">
    <source>
        <dbReference type="PROSITE" id="PS50109"/>
    </source>
</evidence>
<dbReference type="InterPro" id="IPR036890">
    <property type="entry name" value="HATPase_C_sf"/>
</dbReference>
<dbReference type="PRINTS" id="PR00344">
    <property type="entry name" value="BCTRLSENSOR"/>
</dbReference>
<keyword evidence="19" id="KW-1185">Reference proteome</keyword>
<feature type="compositionally biased region" description="Basic and acidic residues" evidence="14">
    <location>
        <begin position="1244"/>
        <end position="1269"/>
    </location>
</feature>
<dbReference type="InterPro" id="IPR004358">
    <property type="entry name" value="Sig_transdc_His_kin-like_C"/>
</dbReference>
<feature type="domain" description="HAMP" evidence="17">
    <location>
        <begin position="484"/>
        <end position="536"/>
    </location>
</feature>
<dbReference type="InterPro" id="IPR011006">
    <property type="entry name" value="CheY-like_superfamily"/>
</dbReference>
<dbReference type="SUPFAM" id="SSF52172">
    <property type="entry name" value="CheY-like"/>
    <property type="match status" value="2"/>
</dbReference>
<evidence type="ECO:0000259" key="16">
    <source>
        <dbReference type="PROSITE" id="PS50110"/>
    </source>
</evidence>
<protein>
    <recommendedName>
        <fullName evidence="11">Circadian input-output histidine kinase CikA</fullName>
        <ecNumber evidence="4">2.7.13.3</ecNumber>
    </recommendedName>
</protein>
<dbReference type="Gene3D" id="1.10.287.130">
    <property type="match status" value="1"/>
</dbReference>
<accession>A0A8J3ADB5</accession>
<dbReference type="PROSITE" id="PS50110">
    <property type="entry name" value="RESPONSE_REGULATORY"/>
    <property type="match status" value="2"/>
</dbReference>
<dbReference type="InterPro" id="IPR005467">
    <property type="entry name" value="His_kinase_dom"/>
</dbReference>
<dbReference type="Pfam" id="PF13185">
    <property type="entry name" value="GAF_2"/>
    <property type="match status" value="1"/>
</dbReference>
<dbReference type="Gene3D" id="1.20.120.1530">
    <property type="match status" value="5"/>
</dbReference>
<dbReference type="PROSITE" id="PS50885">
    <property type="entry name" value="HAMP"/>
    <property type="match status" value="7"/>
</dbReference>
<feature type="domain" description="HAMP" evidence="17">
    <location>
        <begin position="392"/>
        <end position="444"/>
    </location>
</feature>
<dbReference type="Pfam" id="PF00512">
    <property type="entry name" value="HisKA"/>
    <property type="match status" value="1"/>
</dbReference>
<evidence type="ECO:0000256" key="11">
    <source>
        <dbReference type="ARBA" id="ARBA00074306"/>
    </source>
</evidence>
<dbReference type="SUPFAM" id="SSF47384">
    <property type="entry name" value="Homodimeric domain of signal transducing histidine kinase"/>
    <property type="match status" value="1"/>
</dbReference>
<dbReference type="InterPro" id="IPR003594">
    <property type="entry name" value="HATPase_dom"/>
</dbReference>
<keyword evidence="7" id="KW-0812">Transmembrane</keyword>
<keyword evidence="5 12" id="KW-0597">Phosphoprotein</keyword>
<feature type="domain" description="HAMP" evidence="17">
    <location>
        <begin position="576"/>
        <end position="628"/>
    </location>
</feature>
<gene>
    <name evidence="18" type="ORF">GCM10011354_09590</name>
</gene>